<organism evidence="1 2">
    <name type="scientific">Trichomonas vaginalis (strain ATCC PRA-98 / G3)</name>
    <dbReference type="NCBI Taxonomy" id="412133"/>
    <lineage>
        <taxon>Eukaryota</taxon>
        <taxon>Metamonada</taxon>
        <taxon>Parabasalia</taxon>
        <taxon>Trichomonadida</taxon>
        <taxon>Trichomonadidae</taxon>
        <taxon>Trichomonas</taxon>
    </lineage>
</organism>
<dbReference type="InParanoid" id="A2FER0"/>
<dbReference type="SUPFAM" id="SSF48371">
    <property type="entry name" value="ARM repeat"/>
    <property type="match status" value="1"/>
</dbReference>
<accession>A2FER0</accession>
<dbReference type="AlphaFoldDB" id="A2FER0"/>
<dbReference type="Proteomes" id="UP000001542">
    <property type="component" value="Unassembled WGS sequence"/>
</dbReference>
<reference evidence="1" key="2">
    <citation type="journal article" date="2007" name="Science">
        <title>Draft genome sequence of the sexually transmitted pathogen Trichomonas vaginalis.</title>
        <authorList>
            <person name="Carlton J.M."/>
            <person name="Hirt R.P."/>
            <person name="Silva J.C."/>
            <person name="Delcher A.L."/>
            <person name="Schatz M."/>
            <person name="Zhao Q."/>
            <person name="Wortman J.R."/>
            <person name="Bidwell S.L."/>
            <person name="Alsmark U.C.M."/>
            <person name="Besteiro S."/>
            <person name="Sicheritz-Ponten T."/>
            <person name="Noel C.J."/>
            <person name="Dacks J.B."/>
            <person name="Foster P.G."/>
            <person name="Simillion C."/>
            <person name="Van de Peer Y."/>
            <person name="Miranda-Saavedra D."/>
            <person name="Barton G.J."/>
            <person name="Westrop G.D."/>
            <person name="Mueller S."/>
            <person name="Dessi D."/>
            <person name="Fiori P.L."/>
            <person name="Ren Q."/>
            <person name="Paulsen I."/>
            <person name="Zhang H."/>
            <person name="Bastida-Corcuera F.D."/>
            <person name="Simoes-Barbosa A."/>
            <person name="Brown M.T."/>
            <person name="Hayes R.D."/>
            <person name="Mukherjee M."/>
            <person name="Okumura C.Y."/>
            <person name="Schneider R."/>
            <person name="Smith A.J."/>
            <person name="Vanacova S."/>
            <person name="Villalvazo M."/>
            <person name="Haas B.J."/>
            <person name="Pertea M."/>
            <person name="Feldblyum T.V."/>
            <person name="Utterback T.R."/>
            <person name="Shu C.L."/>
            <person name="Osoegawa K."/>
            <person name="de Jong P.J."/>
            <person name="Hrdy I."/>
            <person name="Horvathova L."/>
            <person name="Zubacova Z."/>
            <person name="Dolezal P."/>
            <person name="Malik S.B."/>
            <person name="Logsdon J.M. Jr."/>
            <person name="Henze K."/>
            <person name="Gupta A."/>
            <person name="Wang C.C."/>
            <person name="Dunne R.L."/>
            <person name="Upcroft J.A."/>
            <person name="Upcroft P."/>
            <person name="White O."/>
            <person name="Salzberg S.L."/>
            <person name="Tang P."/>
            <person name="Chiu C.-H."/>
            <person name="Lee Y.-S."/>
            <person name="Embley T.M."/>
            <person name="Coombs G.H."/>
            <person name="Mottram J.C."/>
            <person name="Tachezy J."/>
            <person name="Fraser-Liggett C.M."/>
            <person name="Johnson P.J."/>
        </authorList>
    </citation>
    <scope>NUCLEOTIDE SEQUENCE [LARGE SCALE GENOMIC DNA]</scope>
    <source>
        <strain evidence="1">G3</strain>
    </source>
</reference>
<keyword evidence="2" id="KW-1185">Reference proteome</keyword>
<reference evidence="1" key="1">
    <citation type="submission" date="2006-10" db="EMBL/GenBank/DDBJ databases">
        <authorList>
            <person name="Amadeo P."/>
            <person name="Zhao Q."/>
            <person name="Wortman J."/>
            <person name="Fraser-Liggett C."/>
            <person name="Carlton J."/>
        </authorList>
    </citation>
    <scope>NUCLEOTIDE SEQUENCE</scope>
    <source>
        <strain evidence="1">G3</strain>
    </source>
</reference>
<gene>
    <name evidence="1" type="ORF">TVAG_140860</name>
</gene>
<proteinExistence type="predicted"/>
<dbReference type="VEuPathDB" id="TrichDB:TVAG_140860"/>
<sequence length="817" mass="94194">MTDEIFSHFTNFLSAASDEERLEIEKVLLSLIQTLQGLATYINILKTPDVPDKFCWVALSIIHRSISLLWEASDLDTRIAFVLEFNPLTFLDNSFFASVLDFLDDILCSSKNSFQTYHSLWAILLNQSHEIFPTLKDDNHIIKFLQTVQVLCKSLINSNALYENETCEFFFNFTHPFLELDLYSDNTKCQQLFLAFSITFELSFHSVFRKKCDVDDVTPSSLIDVRNACYENFTIFFSIFSSNENPTEPQLNLMEFIVYKLSSIAFDTEPDDETIEKELIISILDFIWPCFIIILEKSTSELIKCEYVQLMINLVDFFVPSAENLSILIQALEIKEEDNEKFLFEPIQFVDDNYYPTIDVTSSLRDLILRYLSNLSNYVSFEDINELLNSVGGSEQEMMFVSCFAKKSLQNEETTATLASYVTTVMSNISNTIEECTFLYLLSKCFQIFDLNFHNELISSVFLHLDGNSLVYASLFSKYLYKLVKKSYSEIIPVEIILKLLELYGGTVISTDLLTIFMKLFDKSEYFSEISPNLLRDIATYLPSVSIDTSDSSIEWTYTAIQCLTLIINKIGDISHPELVFHCFDTLLNDENENVRDLAVLATSCVSNNSPLSNQYFERIISAFENKESMKYYIDDFKEFFFTFILLYPENCQKIFDFFLNMLSNIELEDSTDIAACISVMALSMQVSGDFEISDSLLIVSNYLNDIDDTCLLYCINYFTASALINNRAGKYQMNELINSFLEAIVDHQIASLHNFYLFFDALQNLCLISQEIQTNFANIMEQMKQDPTSFIQLDADMMDTQKIMNYCIGTPQYHDE</sequence>
<dbReference type="KEGG" id="tva:4754368"/>
<protein>
    <submittedName>
        <fullName evidence="1">F-box domain containing protein</fullName>
    </submittedName>
</protein>
<dbReference type="EMBL" id="DS113751">
    <property type="protein sequence ID" value="EAX96597.1"/>
    <property type="molecule type" value="Genomic_DNA"/>
</dbReference>
<evidence type="ECO:0000313" key="2">
    <source>
        <dbReference type="Proteomes" id="UP000001542"/>
    </source>
</evidence>
<dbReference type="RefSeq" id="XP_001309527.1">
    <property type="nucleotide sequence ID" value="XM_001309526.1"/>
</dbReference>
<evidence type="ECO:0000313" key="1">
    <source>
        <dbReference type="EMBL" id="EAX96597.1"/>
    </source>
</evidence>
<dbReference type="VEuPathDB" id="TrichDB:TVAGG3_0603770"/>
<dbReference type="InterPro" id="IPR016024">
    <property type="entry name" value="ARM-type_fold"/>
</dbReference>
<name>A2FER0_TRIV3</name>
<dbReference type="InterPro" id="IPR011989">
    <property type="entry name" value="ARM-like"/>
</dbReference>
<dbReference type="Gene3D" id="1.25.10.10">
    <property type="entry name" value="Leucine-rich Repeat Variant"/>
    <property type="match status" value="1"/>
</dbReference>